<keyword evidence="4" id="KW-0804">Transcription</keyword>
<dbReference type="Pfam" id="PF03466">
    <property type="entry name" value="LysR_substrate"/>
    <property type="match status" value="1"/>
</dbReference>
<keyword evidence="2" id="KW-0805">Transcription regulation</keyword>
<accession>A0A090GVZ5</accession>
<dbReference type="AlphaFoldDB" id="A0A090GVZ5"/>
<dbReference type="GO" id="GO:0003677">
    <property type="term" value="F:DNA binding"/>
    <property type="evidence" value="ECO:0007669"/>
    <property type="project" value="UniProtKB-KW"/>
</dbReference>
<evidence type="ECO:0000259" key="5">
    <source>
        <dbReference type="PROSITE" id="PS50931"/>
    </source>
</evidence>
<organism evidence="6 7">
    <name type="scientific">Mesorhizobium plurifarium</name>
    <dbReference type="NCBI Taxonomy" id="69974"/>
    <lineage>
        <taxon>Bacteria</taxon>
        <taxon>Pseudomonadati</taxon>
        <taxon>Pseudomonadota</taxon>
        <taxon>Alphaproteobacteria</taxon>
        <taxon>Hyphomicrobiales</taxon>
        <taxon>Phyllobacteriaceae</taxon>
        <taxon>Mesorhizobium</taxon>
    </lineage>
</organism>
<dbReference type="SUPFAM" id="SSF46785">
    <property type="entry name" value="Winged helix' DNA-binding domain"/>
    <property type="match status" value="1"/>
</dbReference>
<dbReference type="GO" id="GO:0003700">
    <property type="term" value="F:DNA-binding transcription factor activity"/>
    <property type="evidence" value="ECO:0007669"/>
    <property type="project" value="InterPro"/>
</dbReference>
<evidence type="ECO:0000256" key="2">
    <source>
        <dbReference type="ARBA" id="ARBA00023015"/>
    </source>
</evidence>
<dbReference type="PANTHER" id="PTHR30579:SF7">
    <property type="entry name" value="HTH-TYPE TRANSCRIPTIONAL REGULATOR LRHA-RELATED"/>
    <property type="match status" value="1"/>
</dbReference>
<dbReference type="InterPro" id="IPR000847">
    <property type="entry name" value="LysR_HTH_N"/>
</dbReference>
<dbReference type="InterPro" id="IPR050176">
    <property type="entry name" value="LTTR"/>
</dbReference>
<reference evidence="6 7" key="1">
    <citation type="submission" date="2014-08" db="EMBL/GenBank/DDBJ databases">
        <authorList>
            <person name="Moulin Lionel"/>
        </authorList>
    </citation>
    <scope>NUCLEOTIDE SEQUENCE [LARGE SCALE GENOMIC DNA]</scope>
</reference>
<proteinExistence type="inferred from homology"/>
<protein>
    <submittedName>
        <fullName evidence="6">Putative transcriptional regulator, LysR type</fullName>
    </submittedName>
</protein>
<evidence type="ECO:0000313" key="6">
    <source>
        <dbReference type="EMBL" id="CDX61874.1"/>
    </source>
</evidence>
<dbReference type="Proteomes" id="UP000046122">
    <property type="component" value="Unassembled WGS sequence"/>
</dbReference>
<dbReference type="PROSITE" id="PS50931">
    <property type="entry name" value="HTH_LYSR"/>
    <property type="match status" value="1"/>
</dbReference>
<dbReference type="InterPro" id="IPR036388">
    <property type="entry name" value="WH-like_DNA-bd_sf"/>
</dbReference>
<dbReference type="PANTHER" id="PTHR30579">
    <property type="entry name" value="TRANSCRIPTIONAL REGULATOR"/>
    <property type="match status" value="1"/>
</dbReference>
<keyword evidence="3" id="KW-0238">DNA-binding</keyword>
<evidence type="ECO:0000256" key="3">
    <source>
        <dbReference type="ARBA" id="ARBA00023125"/>
    </source>
</evidence>
<dbReference type="Pfam" id="PF00126">
    <property type="entry name" value="HTH_1"/>
    <property type="match status" value="1"/>
</dbReference>
<dbReference type="InterPro" id="IPR005119">
    <property type="entry name" value="LysR_subst-bd"/>
</dbReference>
<evidence type="ECO:0000256" key="4">
    <source>
        <dbReference type="ARBA" id="ARBA00023163"/>
    </source>
</evidence>
<dbReference type="SUPFAM" id="SSF53850">
    <property type="entry name" value="Periplasmic binding protein-like II"/>
    <property type="match status" value="1"/>
</dbReference>
<sequence>MSTDDGKSAQLDSELLRTFLTVAKAGSLSGGAARLFRTQSAVSLQVQKLENAIGQRVFERHGRGVVLTAAGERLLPVARDVGEMLNQVVADLRGAPVEEEIRLGIPEEYGDTALPSILATFTEQEPTARIFVRCSSSMEFPRALAAGELDLALHSPEHVSTDDVVVHSERAVWAGSAFHSVETRRPLPVALFDKACWWRERCLDLLRKSGLDYQIVCTSQSVSGVRAAIAAGAAVGVLPQSTLTDRIRMLVDERLPQLGETHLVLSGSSTVPRRLADKLAAIIFRTFERK</sequence>
<gene>
    <name evidence="6" type="ORF">MPL3365_70143</name>
</gene>
<name>A0A090GVZ5_MESPL</name>
<comment type="similarity">
    <text evidence="1">Belongs to the LysR transcriptional regulatory family.</text>
</comment>
<dbReference type="Gene3D" id="3.40.190.10">
    <property type="entry name" value="Periplasmic binding protein-like II"/>
    <property type="match status" value="2"/>
</dbReference>
<evidence type="ECO:0000313" key="7">
    <source>
        <dbReference type="Proteomes" id="UP000046122"/>
    </source>
</evidence>
<dbReference type="Gene3D" id="1.10.10.10">
    <property type="entry name" value="Winged helix-like DNA-binding domain superfamily/Winged helix DNA-binding domain"/>
    <property type="match status" value="1"/>
</dbReference>
<feature type="domain" description="HTH lysR-type" evidence="5">
    <location>
        <begin position="11"/>
        <end position="68"/>
    </location>
</feature>
<dbReference type="EMBL" id="CCNE01000065">
    <property type="protein sequence ID" value="CDX61874.1"/>
    <property type="molecule type" value="Genomic_DNA"/>
</dbReference>
<dbReference type="InterPro" id="IPR036390">
    <property type="entry name" value="WH_DNA-bd_sf"/>
</dbReference>
<evidence type="ECO:0000256" key="1">
    <source>
        <dbReference type="ARBA" id="ARBA00009437"/>
    </source>
</evidence>